<accession>A0A2S0WQ82</accession>
<reference evidence="2" key="1">
    <citation type="submission" date="2018-01" db="EMBL/GenBank/DDBJ databases">
        <authorList>
            <person name="Li J."/>
        </authorList>
    </citation>
    <scope>NUCLEOTIDE SEQUENCE [LARGE SCALE GENOMIC DNA]</scope>
    <source>
        <strain evidence="2">592</strain>
    </source>
</reference>
<dbReference type="RefSeq" id="WP_108579845.1">
    <property type="nucleotide sequence ID" value="NZ_CP026952.1"/>
</dbReference>
<accession>A0A5F2EXU7</accession>
<protein>
    <submittedName>
        <fullName evidence="1">Uncharacterized protein</fullName>
    </submittedName>
</protein>
<dbReference type="Proteomes" id="UP000244384">
    <property type="component" value="Chromosome"/>
</dbReference>
<name>A0A2S0WQ82_9ACTN</name>
<gene>
    <name evidence="1" type="ORF">C3E78_15280</name>
</gene>
<evidence type="ECO:0000313" key="2">
    <source>
        <dbReference type="Proteomes" id="UP000244384"/>
    </source>
</evidence>
<evidence type="ECO:0000313" key="1">
    <source>
        <dbReference type="EMBL" id="AWB93462.1"/>
    </source>
</evidence>
<proteinExistence type="predicted"/>
<sequence length="64" mass="6511">MSRVGDGFFSVLVTTLFVSLLLAAGGTGIVLAIALAGCGVYRARCSLARLAAYDPGLRSPVTHG</sequence>
<keyword evidence="2" id="KW-1185">Reference proteome</keyword>
<dbReference type="EMBL" id="CP026952">
    <property type="protein sequence ID" value="AWB93462.1"/>
    <property type="molecule type" value="Genomic_DNA"/>
</dbReference>
<organism evidence="1 2">
    <name type="scientific">Aeromicrobium chenweiae</name>
    <dbReference type="NCBI Taxonomy" id="2079793"/>
    <lineage>
        <taxon>Bacteria</taxon>
        <taxon>Bacillati</taxon>
        <taxon>Actinomycetota</taxon>
        <taxon>Actinomycetes</taxon>
        <taxon>Propionibacteriales</taxon>
        <taxon>Nocardioidaceae</taxon>
        <taxon>Aeromicrobium</taxon>
    </lineage>
</organism>
<dbReference type="KEGG" id="aez:C3E78_15280"/>
<dbReference type="AlphaFoldDB" id="A0A2S0WQ82"/>